<dbReference type="WBParaSite" id="L893_g31967.t1">
    <property type="protein sequence ID" value="L893_g31967.t1"/>
    <property type="gene ID" value="L893_g31967"/>
</dbReference>
<evidence type="ECO:0000313" key="1">
    <source>
        <dbReference type="Proteomes" id="UP000095287"/>
    </source>
</evidence>
<dbReference type="Proteomes" id="UP000095287">
    <property type="component" value="Unplaced"/>
</dbReference>
<reference evidence="2" key="1">
    <citation type="submission" date="2016-11" db="UniProtKB">
        <authorList>
            <consortium name="WormBaseParasite"/>
        </authorList>
    </citation>
    <scope>IDENTIFICATION</scope>
</reference>
<sequence>MHIHFHKAIPTVVHTSPGVNKIQFTDSQKRLQNVLLKAPSILATHLFSEFALDSSPSHQTFFGTLQFPSPALPAPSLCVK</sequence>
<evidence type="ECO:0000313" key="2">
    <source>
        <dbReference type="WBParaSite" id="L893_g31967.t1"/>
    </source>
</evidence>
<accession>A0A1I8A1N8</accession>
<name>A0A1I8A1N8_9BILA</name>
<protein>
    <submittedName>
        <fullName evidence="2">Ovule protein</fullName>
    </submittedName>
</protein>
<keyword evidence="1" id="KW-1185">Reference proteome</keyword>
<proteinExistence type="predicted"/>
<dbReference type="AlphaFoldDB" id="A0A1I8A1N8"/>
<organism evidence="1 2">
    <name type="scientific">Steinernema glaseri</name>
    <dbReference type="NCBI Taxonomy" id="37863"/>
    <lineage>
        <taxon>Eukaryota</taxon>
        <taxon>Metazoa</taxon>
        <taxon>Ecdysozoa</taxon>
        <taxon>Nematoda</taxon>
        <taxon>Chromadorea</taxon>
        <taxon>Rhabditida</taxon>
        <taxon>Tylenchina</taxon>
        <taxon>Panagrolaimomorpha</taxon>
        <taxon>Strongyloidoidea</taxon>
        <taxon>Steinernematidae</taxon>
        <taxon>Steinernema</taxon>
    </lineage>
</organism>